<dbReference type="CDD" id="cd16439">
    <property type="entry name" value="beta_Kdo_transferase_KpsC_2"/>
    <property type="match status" value="1"/>
</dbReference>
<reference evidence="1 2" key="1">
    <citation type="journal article" date="2008" name="BMC Genomics">
        <title>The missing link: Bordetella petrii is endowed with both the metabolic versatility of environmental bacteria and virulence traits of pathogenic Bordetellae.</title>
        <authorList>
            <person name="Gross R."/>
            <person name="Guzman C.A."/>
            <person name="Sebaihia M."/>
            <person name="Martins Dos Santos V.A."/>
            <person name="Pieper D.H."/>
            <person name="Koebnik R."/>
            <person name="Lechner M."/>
            <person name="Bartels D."/>
            <person name="Buhrmester J."/>
            <person name="Choudhuri J.V."/>
            <person name="Ebensen T."/>
            <person name="Gaigalat L."/>
            <person name="Herrmann S."/>
            <person name="Khachane A.N."/>
            <person name="Larisch C."/>
            <person name="Link S."/>
            <person name="Linke B."/>
            <person name="Meyer F."/>
            <person name="Mormann S."/>
            <person name="Nakunst D."/>
            <person name="Rueckert C."/>
            <person name="Schneiker-Bekel S."/>
            <person name="Schulze K."/>
            <person name="Vorhoelter F.J."/>
            <person name="Yevsa T."/>
            <person name="Engle J.T."/>
            <person name="Goldman W.E."/>
            <person name="Puehler A."/>
            <person name="Goebel U.B."/>
            <person name="Goesmann A."/>
            <person name="Bloecker H."/>
            <person name="Kaiser O."/>
            <person name="Martinez-Arias R."/>
        </authorList>
    </citation>
    <scope>NUCLEOTIDE SEQUENCE [LARGE SCALE GENOMIC DNA]</scope>
    <source>
        <strain evidence="2">ATCC BAA-461 / DSM 12804 / CCUG 43448 / CIP 107267 / Se-1111R</strain>
    </source>
</reference>
<dbReference type="Proteomes" id="UP000001225">
    <property type="component" value="Chromosome"/>
</dbReference>
<dbReference type="SUPFAM" id="SSF53756">
    <property type="entry name" value="UDP-Glycosyltransferase/glycogen phosphorylase"/>
    <property type="match status" value="1"/>
</dbReference>
<proteinExistence type="predicted"/>
<dbReference type="GO" id="GO:0015774">
    <property type="term" value="P:polysaccharide transport"/>
    <property type="evidence" value="ECO:0007669"/>
    <property type="project" value="InterPro"/>
</dbReference>
<evidence type="ECO:0000313" key="1">
    <source>
        <dbReference type="EMBL" id="CAP42643.1"/>
    </source>
</evidence>
<dbReference type="eggNOG" id="COG3563">
    <property type="taxonomic scope" value="Bacteria"/>
</dbReference>
<dbReference type="EMBL" id="AM902716">
    <property type="protein sequence ID" value="CAP42643.1"/>
    <property type="molecule type" value="Genomic_DNA"/>
</dbReference>
<keyword evidence="2" id="KW-1185">Reference proteome</keyword>
<dbReference type="STRING" id="94624.Bpet2300"/>
<evidence type="ECO:0000313" key="2">
    <source>
        <dbReference type="Proteomes" id="UP000001225"/>
    </source>
</evidence>
<accession>A9ILY8</accession>
<name>A9ILY8_BORPD</name>
<sequence>MANKIEAASKHVKENFSDRRTRFLLSLPSLRSDNSRRRINYIFRLRDRLFFRKKKPSSEEYPFRIIDPYEVFGEDFRFSEWTLVGDNWRATEDVKPVAIFWGFNNWKWGFVSDYLADYRVVFAPRKILSIPSLIALRKFPIKPSAFFFWGFTEPRMVRWYASTRHIPTFRMEDGFIRSAALGASHATPYSLIVDSKGLYYDPNRESDIEAILNEYNFSDTELAAAEESLNLIRALDIAKYNPPSFNGGQGGGIKIRRKIAVIGQVDNDMSIRLGNVDKWTMIELIRLAKFENPDAQIVYRPHPEVYKGYQKSKFRARVVTAICEIANPDVPLGQFLGTVDHVYTITSLSGLEALLRGKKVTVVGAAFYAGWGLTDDRVKLPRRTRQRSLIELFAAIYLKYPKYLADLNDPAIGIQAACLKIKADYEIGRFQLIKSGDSEQTAAMRAITASAHWPQLVFGTNKDLAGRDLQKIIGGIDFSELFLNRPGAIFQATLLYSICGMCSGNAARNAFLSAVRGFVDAEVFNELLLDLSHAYPGEYVAKQLAWLLAEVKNPRASVQVLSDELIRSIEMNLRMVEAEASEESSPSVKAPSAPIPLTAEQADLLYEVFDYSISIRDIDRAIKSAKRLLLAGYYVPKLMPKMAQIASLKFDNESAKIIAMLSHYGDLNGMMALLQARSYSSQDISRDILGFITLLAKLISLKPDRVNDAIFLIKKFPELFDEDKFERILIGILMLNSRRSMDRVLGLLAVERPHLALSAIEGLLDSGETSGNIRIVYSQALSYAGRLGDALAVMDRARQEQKISSTYRETLRLYVLAGMYEEGYKLVLDAQRRRIDLGDMHPRKIYFGSRMIKEAFFTFTELSLKRTVETYYPEKYFHYASPCGVHDSLFMLAIFGPGDEIRFASIYNLLPQKLQQKDISISCDPRLQALFSRSFRHLRFVPVPRPRNSDPIDIEEYSKVLGSDLIGVINNTATESIEAADGVMLVTDMLHECLPNYKAFPGTAYLRPDVRRVAEYRDRLPTGRRLVGLSWRSSLTTHSRNEHYLTIEELEPIFNIEGIQFVNFQYDECEDELAWVESLYPGKLINFSDLDQYNDLDGVAALMTCMDLMLAPATTVVELAGALGCPTWMFSNSSELHWRRIDGLGTDVWHNSIRHIEGSVLGDKSTLVAEVHKRLSAFATARSVEDASSAMLESVVTNRLVAGNGA</sequence>
<dbReference type="AlphaFoldDB" id="A9ILY8"/>
<dbReference type="Pfam" id="PF05159">
    <property type="entry name" value="Capsule_synth"/>
    <property type="match status" value="2"/>
</dbReference>
<organism evidence="1 2">
    <name type="scientific">Bordetella petrii (strain ATCC BAA-461 / DSM 12804 / CCUG 43448 / CIP 107267 / Se-1111R)</name>
    <dbReference type="NCBI Taxonomy" id="340100"/>
    <lineage>
        <taxon>Bacteria</taxon>
        <taxon>Pseudomonadati</taxon>
        <taxon>Pseudomonadota</taxon>
        <taxon>Betaproteobacteria</taxon>
        <taxon>Burkholderiales</taxon>
        <taxon>Alcaligenaceae</taxon>
        <taxon>Bordetella</taxon>
    </lineage>
</organism>
<dbReference type="InterPro" id="IPR007833">
    <property type="entry name" value="Capsule_polysaccharide_synth"/>
</dbReference>
<protein>
    <recommendedName>
        <fullName evidence="3">Capsule polysaccharide biosynthesis protein</fullName>
    </recommendedName>
</protein>
<dbReference type="KEGG" id="bpt:Bpet2300"/>
<evidence type="ECO:0008006" key="3">
    <source>
        <dbReference type="Google" id="ProtNLM"/>
    </source>
</evidence>
<dbReference type="GO" id="GO:0000271">
    <property type="term" value="P:polysaccharide biosynthetic process"/>
    <property type="evidence" value="ECO:0007669"/>
    <property type="project" value="InterPro"/>
</dbReference>
<gene>
    <name evidence="1" type="ordered locus">Bpet2300</name>
</gene>